<evidence type="ECO:0000313" key="1">
    <source>
        <dbReference type="EMBL" id="CAD2172728.1"/>
    </source>
</evidence>
<name>A0A6V7VE89_MELEN</name>
<organism evidence="1 2">
    <name type="scientific">Meloidogyne enterolobii</name>
    <name type="common">Root-knot nematode worm</name>
    <name type="synonym">Meloidogyne mayaguensis</name>
    <dbReference type="NCBI Taxonomy" id="390850"/>
    <lineage>
        <taxon>Eukaryota</taxon>
        <taxon>Metazoa</taxon>
        <taxon>Ecdysozoa</taxon>
        <taxon>Nematoda</taxon>
        <taxon>Chromadorea</taxon>
        <taxon>Rhabditida</taxon>
        <taxon>Tylenchina</taxon>
        <taxon>Tylenchomorpha</taxon>
        <taxon>Tylenchoidea</taxon>
        <taxon>Meloidogynidae</taxon>
        <taxon>Meloidogyninae</taxon>
        <taxon>Meloidogyne</taxon>
    </lineage>
</organism>
<protein>
    <submittedName>
        <fullName evidence="1">Uncharacterized protein</fullName>
    </submittedName>
</protein>
<accession>A0A6V7VE89</accession>
<dbReference type="Proteomes" id="UP000580250">
    <property type="component" value="Unassembled WGS sequence"/>
</dbReference>
<reference evidence="1 2" key="1">
    <citation type="submission" date="2020-08" db="EMBL/GenBank/DDBJ databases">
        <authorList>
            <person name="Koutsovoulos G."/>
            <person name="Danchin GJ E."/>
        </authorList>
    </citation>
    <scope>NUCLEOTIDE SEQUENCE [LARGE SCALE GENOMIC DNA]</scope>
</reference>
<proteinExistence type="predicted"/>
<gene>
    <name evidence="1" type="ORF">MENT_LOCUS24295</name>
</gene>
<evidence type="ECO:0000313" key="2">
    <source>
        <dbReference type="Proteomes" id="UP000580250"/>
    </source>
</evidence>
<dbReference type="AlphaFoldDB" id="A0A6V7VE89"/>
<dbReference type="EMBL" id="CAJEWN010000205">
    <property type="protein sequence ID" value="CAD2172728.1"/>
    <property type="molecule type" value="Genomic_DNA"/>
</dbReference>
<comment type="caution">
    <text evidence="1">The sequence shown here is derived from an EMBL/GenBank/DDBJ whole genome shotgun (WGS) entry which is preliminary data.</text>
</comment>
<sequence length="52" mass="6298">MFNVSKMPYSLKTREARSKETFSRFHFKISNNARKFSIKLFNGIEENRYSNF</sequence>